<feature type="compositionally biased region" description="Basic and acidic residues" evidence="1">
    <location>
        <begin position="31"/>
        <end position="48"/>
    </location>
</feature>
<proteinExistence type="predicted"/>
<protein>
    <submittedName>
        <fullName evidence="2">Branched-chain amino acid transport system permease protein LivM</fullName>
    </submittedName>
</protein>
<sequence length="388" mass="43284">GVAGGGPETLRVAGRFDPAGVPVPAHKRGPRHEPDVPGDRGGRLRDARPGAQHRCRVRRASGPRVRGVLRSGGLRSWLVRLDPLQRGELRFPLGVAYQRVSAGDTRLVLDPAPRRRGLRGVLGRHYRGAYPEAARGLPRHRYPRVRRDHPSFLHKWGRYLRLQPDQRHGRHQGDRLARYSVRAFEGLAAVRNARPEPLVLHDPGAGPHYGLCQHTPAGLAARAGLDRGARRRDCCGGDGREPGDDEALGVRFGRDVRRARGGLLRGVHKEHLPVELLVQRLRTRFMHGRVGRYGEHLRRDPGSHRVARRELLLPAAVEHMGTRHRHGLLKPLPGERGYPQVQLLPLRRYSGCDDATETRGHNPEPPAPGGAARGRRGRQSHRGHRCHL</sequence>
<gene>
    <name evidence="2" type="ORF">AVDCRST_MAG25-2530</name>
</gene>
<reference evidence="2" key="1">
    <citation type="submission" date="2020-02" db="EMBL/GenBank/DDBJ databases">
        <authorList>
            <person name="Meier V. D."/>
        </authorList>
    </citation>
    <scope>NUCLEOTIDE SEQUENCE</scope>
    <source>
        <strain evidence="2">AVDCRST_MAG25</strain>
    </source>
</reference>
<organism evidence="2">
    <name type="scientific">uncultured Rubrobacteraceae bacterium</name>
    <dbReference type="NCBI Taxonomy" id="349277"/>
    <lineage>
        <taxon>Bacteria</taxon>
        <taxon>Bacillati</taxon>
        <taxon>Actinomycetota</taxon>
        <taxon>Rubrobacteria</taxon>
        <taxon>Rubrobacterales</taxon>
        <taxon>Rubrobacteraceae</taxon>
        <taxon>environmental samples</taxon>
    </lineage>
</organism>
<accession>A0A6J4RRR6</accession>
<feature type="compositionally biased region" description="Basic residues" evidence="1">
    <location>
        <begin position="373"/>
        <end position="388"/>
    </location>
</feature>
<feature type="non-terminal residue" evidence="2">
    <location>
        <position position="388"/>
    </location>
</feature>
<feature type="region of interest" description="Disordered" evidence="1">
    <location>
        <begin position="1"/>
        <end position="54"/>
    </location>
</feature>
<dbReference type="EMBL" id="CADCVI010000164">
    <property type="protein sequence ID" value="CAA9477478.1"/>
    <property type="molecule type" value="Genomic_DNA"/>
</dbReference>
<name>A0A6J4RRR6_9ACTN</name>
<evidence type="ECO:0000256" key="1">
    <source>
        <dbReference type="SAM" id="MobiDB-lite"/>
    </source>
</evidence>
<feature type="non-terminal residue" evidence="2">
    <location>
        <position position="1"/>
    </location>
</feature>
<evidence type="ECO:0000313" key="2">
    <source>
        <dbReference type="EMBL" id="CAA9477478.1"/>
    </source>
</evidence>
<dbReference type="AlphaFoldDB" id="A0A6J4RRR6"/>
<feature type="region of interest" description="Disordered" evidence="1">
    <location>
        <begin position="352"/>
        <end position="388"/>
    </location>
</feature>